<comment type="caution">
    <text evidence="2">The sequence shown here is derived from an EMBL/GenBank/DDBJ whole genome shotgun (WGS) entry which is preliminary data.</text>
</comment>
<keyword evidence="3" id="KW-1185">Reference proteome</keyword>
<reference evidence="2 3" key="1">
    <citation type="journal article" date="2022" name="Allergy">
        <title>Genome assembly and annotation of Periplaneta americana reveal a comprehensive cockroach allergen profile.</title>
        <authorList>
            <person name="Wang L."/>
            <person name="Xiong Q."/>
            <person name="Saelim N."/>
            <person name="Wang L."/>
            <person name="Nong W."/>
            <person name="Wan A.T."/>
            <person name="Shi M."/>
            <person name="Liu X."/>
            <person name="Cao Q."/>
            <person name="Hui J.H.L."/>
            <person name="Sookrung N."/>
            <person name="Leung T.F."/>
            <person name="Tungtrongchitr A."/>
            <person name="Tsui S.K.W."/>
        </authorList>
    </citation>
    <scope>NUCLEOTIDE SEQUENCE [LARGE SCALE GENOMIC DNA]</scope>
    <source>
        <strain evidence="2">PWHHKU_190912</strain>
    </source>
</reference>
<evidence type="ECO:0000313" key="2">
    <source>
        <dbReference type="EMBL" id="KAJ4448039.1"/>
    </source>
</evidence>
<gene>
    <name evidence="2" type="ORF">ANN_10051</name>
</gene>
<feature type="compositionally biased region" description="Low complexity" evidence="1">
    <location>
        <begin position="280"/>
        <end position="289"/>
    </location>
</feature>
<protein>
    <submittedName>
        <fullName evidence="2">Uncharacterized protein</fullName>
    </submittedName>
</protein>
<dbReference type="Proteomes" id="UP001148838">
    <property type="component" value="Unassembled WGS sequence"/>
</dbReference>
<feature type="compositionally biased region" description="Polar residues" evidence="1">
    <location>
        <begin position="301"/>
        <end position="310"/>
    </location>
</feature>
<evidence type="ECO:0000313" key="3">
    <source>
        <dbReference type="Proteomes" id="UP001148838"/>
    </source>
</evidence>
<sequence length="310" mass="34047">MDLKEIGYDVRDWINLATDGGLMCGRQLTCEFLYKIRENTGILFEASKANGLEVNPEKTKYMIMSRDQNIVRNGNIKIGDLSFEEVEKFKYLGATRREIRTHDQRPAREHIARASRGKGKGAYTRGRLRAQLLLTAVNVERPSRLFQKSVEVEENFRGYVAVVINYGREGTTAVLEFSVIQSVSKPEQASLVYRSSTRVCVRNCISIRRPEFECSGPQLEGPEFECSGPQLEGPEFEYSELSLKVCGSRYCEILDLSSSNSSSSTSSSSSSGGGGGGGSSSSSSSSSSSFISTGRVKAKESSSTQPVSEQ</sequence>
<dbReference type="EMBL" id="JAJSOF020000005">
    <property type="protein sequence ID" value="KAJ4448039.1"/>
    <property type="molecule type" value="Genomic_DNA"/>
</dbReference>
<name>A0ABQ8TR22_PERAM</name>
<organism evidence="2 3">
    <name type="scientific">Periplaneta americana</name>
    <name type="common">American cockroach</name>
    <name type="synonym">Blatta americana</name>
    <dbReference type="NCBI Taxonomy" id="6978"/>
    <lineage>
        <taxon>Eukaryota</taxon>
        <taxon>Metazoa</taxon>
        <taxon>Ecdysozoa</taxon>
        <taxon>Arthropoda</taxon>
        <taxon>Hexapoda</taxon>
        <taxon>Insecta</taxon>
        <taxon>Pterygota</taxon>
        <taxon>Neoptera</taxon>
        <taxon>Polyneoptera</taxon>
        <taxon>Dictyoptera</taxon>
        <taxon>Blattodea</taxon>
        <taxon>Blattoidea</taxon>
        <taxon>Blattidae</taxon>
        <taxon>Blattinae</taxon>
        <taxon>Periplaneta</taxon>
    </lineage>
</organism>
<feature type="compositionally biased region" description="Low complexity" evidence="1">
    <location>
        <begin position="257"/>
        <end position="270"/>
    </location>
</feature>
<evidence type="ECO:0000256" key="1">
    <source>
        <dbReference type="SAM" id="MobiDB-lite"/>
    </source>
</evidence>
<accession>A0ABQ8TR22</accession>
<feature type="region of interest" description="Disordered" evidence="1">
    <location>
        <begin position="257"/>
        <end position="310"/>
    </location>
</feature>
<proteinExistence type="predicted"/>